<proteinExistence type="predicted"/>
<protein>
    <submittedName>
        <fullName evidence="1">Uncharacterized protein</fullName>
    </submittedName>
</protein>
<organism evidence="1 2">
    <name type="scientific">Amycolatopsis tucumanensis</name>
    <dbReference type="NCBI Taxonomy" id="401106"/>
    <lineage>
        <taxon>Bacteria</taxon>
        <taxon>Bacillati</taxon>
        <taxon>Actinomycetota</taxon>
        <taxon>Actinomycetes</taxon>
        <taxon>Pseudonocardiales</taxon>
        <taxon>Pseudonocardiaceae</taxon>
        <taxon>Amycolatopsis</taxon>
    </lineage>
</organism>
<dbReference type="EMBL" id="BAABCM010000010">
    <property type="protein sequence ID" value="GAA3836319.1"/>
    <property type="molecule type" value="Genomic_DNA"/>
</dbReference>
<reference evidence="2" key="1">
    <citation type="journal article" date="2019" name="Int. J. Syst. Evol. Microbiol.">
        <title>The Global Catalogue of Microorganisms (GCM) 10K type strain sequencing project: providing services to taxonomists for standard genome sequencing and annotation.</title>
        <authorList>
            <consortium name="The Broad Institute Genomics Platform"/>
            <consortium name="The Broad Institute Genome Sequencing Center for Infectious Disease"/>
            <person name="Wu L."/>
            <person name="Ma J."/>
        </authorList>
    </citation>
    <scope>NUCLEOTIDE SEQUENCE [LARGE SCALE GENOMIC DNA]</scope>
    <source>
        <strain evidence="2">JCM 17017</strain>
    </source>
</reference>
<accession>A0ABP7J6P0</accession>
<dbReference type="Proteomes" id="UP001501624">
    <property type="component" value="Unassembled WGS sequence"/>
</dbReference>
<name>A0ABP7J6P0_9PSEU</name>
<comment type="caution">
    <text evidence="1">The sequence shown here is derived from an EMBL/GenBank/DDBJ whole genome shotgun (WGS) entry which is preliminary data.</text>
</comment>
<sequence length="86" mass="9776">MPVFATMPRMHGRSPLELCVYWGWLPDSDAGATHWVSPARDYHPRTGLRSNCGRRCIPSERTHAWRKLPRCRECVSSLAAADRARG</sequence>
<gene>
    <name evidence="1" type="ORF">GCM10022380_63140</name>
</gene>
<evidence type="ECO:0000313" key="1">
    <source>
        <dbReference type="EMBL" id="GAA3836319.1"/>
    </source>
</evidence>
<evidence type="ECO:0000313" key="2">
    <source>
        <dbReference type="Proteomes" id="UP001501624"/>
    </source>
</evidence>
<keyword evidence="2" id="KW-1185">Reference proteome</keyword>